<sequence length="116" mass="13069">MIMIMVLLMGIISAIFRVTPFLFGNKKRQKDGFVITSLDYAVCFILGSIIVNISLNNIKVSELITGFDVKHAISVITVMAAYFISKCTGSILKSLMISSVLFFLMSWWVNEKNIFF</sequence>
<gene>
    <name evidence="2" type="ORF">XPG1_0374</name>
</gene>
<reference evidence="2 3" key="1">
    <citation type="submission" date="2013-07" db="EMBL/GenBank/DDBJ databases">
        <authorList>
            <person name="Genoscope - CEA"/>
        </authorList>
    </citation>
    <scope>NUCLEOTIDE SEQUENCE [LARGE SCALE GENOMIC DNA]</scope>
    <source>
        <strain evidence="2 3">G6</strain>
    </source>
</reference>
<proteinExistence type="predicted"/>
<dbReference type="KEGG" id="xpo:XPG1_0374"/>
<feature type="transmembrane region" description="Helical" evidence="1">
    <location>
        <begin position="33"/>
        <end position="55"/>
    </location>
</feature>
<evidence type="ECO:0000313" key="3">
    <source>
        <dbReference type="Proteomes" id="UP000032735"/>
    </source>
</evidence>
<dbReference type="Pfam" id="PF05437">
    <property type="entry name" value="AzlD"/>
    <property type="match status" value="1"/>
</dbReference>
<keyword evidence="1" id="KW-0472">Membrane</keyword>
<feature type="transmembrane region" description="Helical" evidence="1">
    <location>
        <begin position="91"/>
        <end position="109"/>
    </location>
</feature>
<evidence type="ECO:0000256" key="1">
    <source>
        <dbReference type="SAM" id="Phobius"/>
    </source>
</evidence>
<dbReference type="EMBL" id="FO704551">
    <property type="protein sequence ID" value="CDG20029.1"/>
    <property type="molecule type" value="Genomic_DNA"/>
</dbReference>
<keyword evidence="3" id="KW-1185">Reference proteome</keyword>
<accession>A0A068QYZ8</accession>
<dbReference type="HOGENOM" id="CLU_2120187_0_0_6"/>
<keyword evidence="1" id="KW-0812">Transmembrane</keyword>
<dbReference type="RefSeq" id="WP_045957542.1">
    <property type="nucleotide sequence ID" value="NZ_FO704551.1"/>
</dbReference>
<name>A0A068QYZ8_9GAMM</name>
<evidence type="ECO:0000313" key="2">
    <source>
        <dbReference type="EMBL" id="CDG20029.1"/>
    </source>
</evidence>
<keyword evidence="1" id="KW-1133">Transmembrane helix</keyword>
<dbReference type="InterPro" id="IPR008407">
    <property type="entry name" value="Brnchd-chn_aa_trnsp_AzlD"/>
</dbReference>
<dbReference type="OrthoDB" id="6445457at2"/>
<organism evidence="2 3">
    <name type="scientific">Xenorhabdus poinarii G6</name>
    <dbReference type="NCBI Taxonomy" id="1354304"/>
    <lineage>
        <taxon>Bacteria</taxon>
        <taxon>Pseudomonadati</taxon>
        <taxon>Pseudomonadota</taxon>
        <taxon>Gammaproteobacteria</taxon>
        <taxon>Enterobacterales</taxon>
        <taxon>Morganellaceae</taxon>
        <taxon>Xenorhabdus</taxon>
    </lineage>
</organism>
<dbReference type="Proteomes" id="UP000032735">
    <property type="component" value="Chromosome"/>
</dbReference>
<dbReference type="AlphaFoldDB" id="A0A068QYZ8"/>
<protein>
    <recommendedName>
        <fullName evidence="4">Branched-chain amino acid transport protein (AzlD)</fullName>
    </recommendedName>
</protein>
<evidence type="ECO:0008006" key="4">
    <source>
        <dbReference type="Google" id="ProtNLM"/>
    </source>
</evidence>